<dbReference type="Proteomes" id="UP000694925">
    <property type="component" value="Unplaced"/>
</dbReference>
<accession>A0AAJ7SCH6</accession>
<gene>
    <name evidence="2" type="primary">LOC113465247</name>
</gene>
<dbReference type="KEGG" id="ccal:113465247"/>
<proteinExistence type="predicted"/>
<dbReference type="RefSeq" id="XP_026675571.1">
    <property type="nucleotide sequence ID" value="XM_026819770.1"/>
</dbReference>
<dbReference type="GeneID" id="113465247"/>
<protein>
    <submittedName>
        <fullName evidence="2">Uncharacterized protein LOC113465247 isoform X1</fullName>
    </submittedName>
</protein>
<reference evidence="2" key="1">
    <citation type="submission" date="2025-08" db="UniProtKB">
        <authorList>
            <consortium name="RefSeq"/>
        </authorList>
    </citation>
    <scope>IDENTIFICATION</scope>
    <source>
        <tissue evidence="2">Whole body</tissue>
    </source>
</reference>
<evidence type="ECO:0000313" key="1">
    <source>
        <dbReference type="Proteomes" id="UP000694925"/>
    </source>
</evidence>
<organism evidence="1 2">
    <name type="scientific">Ceratina calcarata</name>
    <dbReference type="NCBI Taxonomy" id="156304"/>
    <lineage>
        <taxon>Eukaryota</taxon>
        <taxon>Metazoa</taxon>
        <taxon>Ecdysozoa</taxon>
        <taxon>Arthropoda</taxon>
        <taxon>Hexapoda</taxon>
        <taxon>Insecta</taxon>
        <taxon>Pterygota</taxon>
        <taxon>Neoptera</taxon>
        <taxon>Endopterygota</taxon>
        <taxon>Hymenoptera</taxon>
        <taxon>Apocrita</taxon>
        <taxon>Aculeata</taxon>
        <taxon>Apoidea</taxon>
        <taxon>Anthophila</taxon>
        <taxon>Apidae</taxon>
        <taxon>Ceratina</taxon>
        <taxon>Zadontomerus</taxon>
    </lineage>
</organism>
<sequence length="140" mass="15766">MPGSNTPKIWCPKENYRSCETDGISMSTTSGSSNCKGWKDIGTVIYRGTRVKQQGELLILVPSTMVILDSEHSRTGPDSDTDFTVKKLFYSKMTSDNCGQTLRNCREIFRPGLSRFPWSSCCCVAVFRVTAGLRPWPLWR</sequence>
<dbReference type="AlphaFoldDB" id="A0AAJ7SCH6"/>
<keyword evidence="1" id="KW-1185">Reference proteome</keyword>
<name>A0AAJ7SCH6_9HYME</name>
<evidence type="ECO:0000313" key="2">
    <source>
        <dbReference type="RefSeq" id="XP_026675571.1"/>
    </source>
</evidence>